<dbReference type="Proteomes" id="UP000004968">
    <property type="component" value="Unassembled WGS sequence"/>
</dbReference>
<sequence>MNHVILTEYDEQQHLAGERELGVTLGCLMVQIQLVRKKFEKHLVPETAAEELELDKAYVTQIYTLLREHGELDDRRLMELLAHELRYI</sequence>
<gene>
    <name evidence="1" type="ORF">CLOSTHATH_02788</name>
</gene>
<evidence type="ECO:0000313" key="2">
    <source>
        <dbReference type="Proteomes" id="UP000004968"/>
    </source>
</evidence>
<comment type="caution">
    <text evidence="1">The sequence shown here is derived from an EMBL/GenBank/DDBJ whole genome shotgun (WGS) entry which is preliminary data.</text>
</comment>
<protein>
    <submittedName>
        <fullName evidence="1">Uncharacterized protein</fullName>
    </submittedName>
</protein>
<proteinExistence type="predicted"/>
<evidence type="ECO:0000313" key="1">
    <source>
        <dbReference type="EMBL" id="EFC99020.1"/>
    </source>
</evidence>
<accession>D3AGQ2</accession>
<name>D3AGQ2_9FIRM</name>
<dbReference type="HOGENOM" id="CLU_2464835_0_0_9"/>
<dbReference type="EMBL" id="ACIO01000224">
    <property type="protein sequence ID" value="EFC99020.1"/>
    <property type="molecule type" value="Genomic_DNA"/>
</dbReference>
<reference evidence="1 2" key="1">
    <citation type="submission" date="2010-01" db="EMBL/GenBank/DDBJ databases">
        <authorList>
            <person name="Weinstock G."/>
            <person name="Sodergren E."/>
            <person name="Clifton S."/>
            <person name="Fulton L."/>
            <person name="Fulton B."/>
            <person name="Courtney L."/>
            <person name="Fronick C."/>
            <person name="Harrison M."/>
            <person name="Strong C."/>
            <person name="Farmer C."/>
            <person name="Delahaunty K."/>
            <person name="Markovic C."/>
            <person name="Hall O."/>
            <person name="Minx P."/>
            <person name="Tomlinson C."/>
            <person name="Mitreva M."/>
            <person name="Nelson J."/>
            <person name="Hou S."/>
            <person name="Wollam A."/>
            <person name="Pepin K.H."/>
            <person name="Johnson M."/>
            <person name="Bhonagiri V."/>
            <person name="Nash W.E."/>
            <person name="Warren W."/>
            <person name="Chinwalla A."/>
            <person name="Mardis E.R."/>
            <person name="Wilson R.K."/>
        </authorList>
    </citation>
    <scope>NUCLEOTIDE SEQUENCE [LARGE SCALE GENOMIC DNA]</scope>
    <source>
        <strain evidence="1 2">DSM 13479</strain>
    </source>
</reference>
<organism evidence="1 2">
    <name type="scientific">Hungatella hathewayi DSM 13479</name>
    <dbReference type="NCBI Taxonomy" id="566550"/>
    <lineage>
        <taxon>Bacteria</taxon>
        <taxon>Bacillati</taxon>
        <taxon>Bacillota</taxon>
        <taxon>Clostridia</taxon>
        <taxon>Lachnospirales</taxon>
        <taxon>Lachnospiraceae</taxon>
        <taxon>Hungatella</taxon>
    </lineage>
</organism>
<dbReference type="AlphaFoldDB" id="D3AGQ2"/>